<reference evidence="3" key="1">
    <citation type="submission" date="2020-05" db="EMBL/GenBank/DDBJ databases">
        <authorList>
            <person name="Chiriac C."/>
            <person name="Salcher M."/>
            <person name="Ghai R."/>
            <person name="Kavagutti S V."/>
        </authorList>
    </citation>
    <scope>NUCLEOTIDE SEQUENCE</scope>
</reference>
<evidence type="ECO:0000259" key="2">
    <source>
        <dbReference type="Pfam" id="PF07885"/>
    </source>
</evidence>
<name>A0A6J6SF40_9ZZZZ</name>
<dbReference type="Pfam" id="PF07885">
    <property type="entry name" value="Ion_trans_2"/>
    <property type="match status" value="1"/>
</dbReference>
<dbReference type="Gene3D" id="1.10.287.70">
    <property type="match status" value="1"/>
</dbReference>
<dbReference type="InterPro" id="IPR013099">
    <property type="entry name" value="K_chnl_dom"/>
</dbReference>
<proteinExistence type="predicted"/>
<evidence type="ECO:0000313" key="4">
    <source>
        <dbReference type="EMBL" id="CAB4898128.1"/>
    </source>
</evidence>
<dbReference type="SUPFAM" id="SSF81324">
    <property type="entry name" value="Voltage-gated potassium channels"/>
    <property type="match status" value="1"/>
</dbReference>
<evidence type="ECO:0000313" key="6">
    <source>
        <dbReference type="EMBL" id="CAB5015321.1"/>
    </source>
</evidence>
<feature type="transmembrane region" description="Helical" evidence="1">
    <location>
        <begin position="152"/>
        <end position="173"/>
    </location>
</feature>
<gene>
    <name evidence="3" type="ORF">UFOPK2683_01428</name>
    <name evidence="4" type="ORF">UFOPK3605_00323</name>
    <name evidence="5" type="ORF">UFOPK3897_00647</name>
    <name evidence="6" type="ORF">UFOPK4121_00295</name>
</gene>
<organism evidence="3">
    <name type="scientific">freshwater metagenome</name>
    <dbReference type="NCBI Taxonomy" id="449393"/>
    <lineage>
        <taxon>unclassified sequences</taxon>
        <taxon>metagenomes</taxon>
        <taxon>ecological metagenomes</taxon>
    </lineage>
</organism>
<feature type="transmembrane region" description="Helical" evidence="1">
    <location>
        <begin position="36"/>
        <end position="53"/>
    </location>
</feature>
<dbReference type="EMBL" id="CAEZYK010000108">
    <property type="protein sequence ID" value="CAB4733432.1"/>
    <property type="molecule type" value="Genomic_DNA"/>
</dbReference>
<evidence type="ECO:0000313" key="5">
    <source>
        <dbReference type="EMBL" id="CAB4973419.1"/>
    </source>
</evidence>
<feature type="transmembrane region" description="Helical" evidence="1">
    <location>
        <begin position="193"/>
        <end position="210"/>
    </location>
</feature>
<protein>
    <submittedName>
        <fullName evidence="3">Unannotated protein</fullName>
    </submittedName>
</protein>
<feature type="domain" description="Potassium channel" evidence="2">
    <location>
        <begin position="176"/>
        <end position="243"/>
    </location>
</feature>
<feature type="transmembrane region" description="Helical" evidence="1">
    <location>
        <begin position="222"/>
        <end position="242"/>
    </location>
</feature>
<evidence type="ECO:0000313" key="3">
    <source>
        <dbReference type="EMBL" id="CAB4733432.1"/>
    </source>
</evidence>
<accession>A0A6J6SF40</accession>
<feature type="transmembrane region" description="Helical" evidence="1">
    <location>
        <begin position="120"/>
        <end position="140"/>
    </location>
</feature>
<feature type="transmembrane region" description="Helical" evidence="1">
    <location>
        <begin position="88"/>
        <end position="108"/>
    </location>
</feature>
<evidence type="ECO:0000256" key="1">
    <source>
        <dbReference type="SAM" id="Phobius"/>
    </source>
</evidence>
<dbReference type="EMBL" id="CAFBOF010000008">
    <property type="protein sequence ID" value="CAB4973419.1"/>
    <property type="molecule type" value="Genomic_DNA"/>
</dbReference>
<keyword evidence="1" id="KW-1133">Transmembrane helix</keyword>
<dbReference type="AlphaFoldDB" id="A0A6J6SF40"/>
<keyword evidence="1" id="KW-0812">Transmembrane</keyword>
<dbReference type="EMBL" id="CAFBMM010000007">
    <property type="protein sequence ID" value="CAB4898128.1"/>
    <property type="molecule type" value="Genomic_DNA"/>
</dbReference>
<keyword evidence="1" id="KW-0472">Membrane</keyword>
<sequence>MPMTRKKVDADSPRPVPRWVEGHHTLKAAFHSADSYGLLFALLVINLFVVVGLPYTPYWIFFVNAPFALSILLLTLHTSRAPKRVMRWGYYLSAFVMVAAGIGVVGTIVQGGDSTSTPDWYGAVTGIISVLVILYLPVVILRRILGHEKVTIETILGALCVYLLLGFIFAGIFGTVNSISTSTFALPHNQNSAANLTYLSFITLTTVGFGDVVPNGDFSRSIVIFEALIGQVFLLTMLARLVSKFGTEGHGGKRSPEERSS</sequence>
<feature type="transmembrane region" description="Helical" evidence="1">
    <location>
        <begin position="59"/>
        <end position="76"/>
    </location>
</feature>
<dbReference type="EMBL" id="CAFBPQ010000004">
    <property type="protein sequence ID" value="CAB5015321.1"/>
    <property type="molecule type" value="Genomic_DNA"/>
</dbReference>